<dbReference type="Proteomes" id="UP000031623">
    <property type="component" value="Chromosome"/>
</dbReference>
<keyword evidence="3" id="KW-0804">Transcription</keyword>
<dbReference type="GO" id="GO:0003700">
    <property type="term" value="F:DNA-binding transcription factor activity"/>
    <property type="evidence" value="ECO:0007669"/>
    <property type="project" value="TreeGrafter"/>
</dbReference>
<feature type="domain" description="HTH crp-type" evidence="5">
    <location>
        <begin position="156"/>
        <end position="226"/>
    </location>
</feature>
<accession>A0A090AKA9</accession>
<gene>
    <name evidence="6" type="ORF">THII_1770</name>
</gene>
<sequence length="254" mass="29481">MQSQSCSQLPLVDQELKRVYLFAGLNTQQLEKIKQSMRHLLLAEGESLFEQGQRAERFFLVREGHIKLLRLSLEGSEKVFEVIAPTQTFAEAIMFMPNSIYPVSAQAIEPTSLLTFENRIFVEILKESSDTCFRLMFHMSRRIRHWINEVDNLTLQNATYRLISYILYHIPNNHQDSYEFNLPIPKQVIASRLSIKPETFSRILNSLCQEGLLTVTGRTIHIHQVEKLRLYGQSALVPNEHYEITCRDGLLSKK</sequence>
<dbReference type="InterPro" id="IPR036388">
    <property type="entry name" value="WH-like_DNA-bd_sf"/>
</dbReference>
<evidence type="ECO:0000313" key="7">
    <source>
        <dbReference type="Proteomes" id="UP000031623"/>
    </source>
</evidence>
<feature type="domain" description="Cyclic nucleotide-binding" evidence="4">
    <location>
        <begin position="21"/>
        <end position="142"/>
    </location>
</feature>
<dbReference type="PANTHER" id="PTHR24567">
    <property type="entry name" value="CRP FAMILY TRANSCRIPTIONAL REGULATORY PROTEIN"/>
    <property type="match status" value="1"/>
</dbReference>
<dbReference type="Pfam" id="PF00027">
    <property type="entry name" value="cNMP_binding"/>
    <property type="match status" value="1"/>
</dbReference>
<dbReference type="Pfam" id="PF13545">
    <property type="entry name" value="HTH_Crp_2"/>
    <property type="match status" value="1"/>
</dbReference>
<dbReference type="PANTHER" id="PTHR24567:SF68">
    <property type="entry name" value="DNA-BINDING TRANSCRIPTIONAL DUAL REGULATOR CRP"/>
    <property type="match status" value="1"/>
</dbReference>
<dbReference type="AlphaFoldDB" id="A0A090AKA9"/>
<reference evidence="6 7" key="1">
    <citation type="journal article" date="2014" name="ISME J.">
        <title>Ecophysiology of Thioploca ingrica as revealed by the complete genome sequence supplemented with proteomic evidence.</title>
        <authorList>
            <person name="Kojima H."/>
            <person name="Ogura Y."/>
            <person name="Yamamoto N."/>
            <person name="Togashi T."/>
            <person name="Mori H."/>
            <person name="Watanabe T."/>
            <person name="Nemoto F."/>
            <person name="Kurokawa K."/>
            <person name="Hayashi T."/>
            <person name="Fukui M."/>
        </authorList>
    </citation>
    <scope>NUCLEOTIDE SEQUENCE [LARGE SCALE GENOMIC DNA]</scope>
</reference>
<dbReference type="InterPro" id="IPR012318">
    <property type="entry name" value="HTH_CRP"/>
</dbReference>
<evidence type="ECO:0000313" key="6">
    <source>
        <dbReference type="EMBL" id="BAP56067.1"/>
    </source>
</evidence>
<dbReference type="STRING" id="40754.THII_1770"/>
<keyword evidence="1" id="KW-0805">Transcription regulation</keyword>
<protein>
    <submittedName>
        <fullName evidence="6">Transcriptional regulator, Crp/Fnr family</fullName>
    </submittedName>
</protein>
<dbReference type="PROSITE" id="PS50042">
    <property type="entry name" value="CNMP_BINDING_3"/>
    <property type="match status" value="1"/>
</dbReference>
<organism evidence="6 7">
    <name type="scientific">Thioploca ingrica</name>
    <dbReference type="NCBI Taxonomy" id="40754"/>
    <lineage>
        <taxon>Bacteria</taxon>
        <taxon>Pseudomonadati</taxon>
        <taxon>Pseudomonadota</taxon>
        <taxon>Gammaproteobacteria</taxon>
        <taxon>Thiotrichales</taxon>
        <taxon>Thiotrichaceae</taxon>
        <taxon>Thioploca</taxon>
    </lineage>
</organism>
<dbReference type="SMART" id="SM00419">
    <property type="entry name" value="HTH_CRP"/>
    <property type="match status" value="1"/>
</dbReference>
<dbReference type="InterPro" id="IPR050397">
    <property type="entry name" value="Env_Response_Regulators"/>
</dbReference>
<dbReference type="EMBL" id="AP014633">
    <property type="protein sequence ID" value="BAP56067.1"/>
    <property type="molecule type" value="Genomic_DNA"/>
</dbReference>
<dbReference type="InterPro" id="IPR018490">
    <property type="entry name" value="cNMP-bd_dom_sf"/>
</dbReference>
<dbReference type="GO" id="GO:0003677">
    <property type="term" value="F:DNA binding"/>
    <property type="evidence" value="ECO:0007669"/>
    <property type="project" value="UniProtKB-KW"/>
</dbReference>
<dbReference type="HOGENOM" id="CLU_075053_4_0_6"/>
<dbReference type="SMART" id="SM00100">
    <property type="entry name" value="cNMP"/>
    <property type="match status" value="1"/>
</dbReference>
<dbReference type="KEGG" id="tig:THII_1770"/>
<dbReference type="GO" id="GO:0005829">
    <property type="term" value="C:cytosol"/>
    <property type="evidence" value="ECO:0007669"/>
    <property type="project" value="TreeGrafter"/>
</dbReference>
<evidence type="ECO:0000256" key="1">
    <source>
        <dbReference type="ARBA" id="ARBA00023015"/>
    </source>
</evidence>
<proteinExistence type="predicted"/>
<dbReference type="SUPFAM" id="SSF46785">
    <property type="entry name" value="Winged helix' DNA-binding domain"/>
    <property type="match status" value="1"/>
</dbReference>
<dbReference type="InterPro" id="IPR014710">
    <property type="entry name" value="RmlC-like_jellyroll"/>
</dbReference>
<name>A0A090AKA9_9GAMM</name>
<dbReference type="InterPro" id="IPR036390">
    <property type="entry name" value="WH_DNA-bd_sf"/>
</dbReference>
<dbReference type="PROSITE" id="PS51063">
    <property type="entry name" value="HTH_CRP_2"/>
    <property type="match status" value="1"/>
</dbReference>
<dbReference type="InterPro" id="IPR000595">
    <property type="entry name" value="cNMP-bd_dom"/>
</dbReference>
<dbReference type="SUPFAM" id="SSF51206">
    <property type="entry name" value="cAMP-binding domain-like"/>
    <property type="match status" value="1"/>
</dbReference>
<dbReference type="OrthoDB" id="9777588at2"/>
<keyword evidence="7" id="KW-1185">Reference proteome</keyword>
<dbReference type="Gene3D" id="2.60.120.10">
    <property type="entry name" value="Jelly Rolls"/>
    <property type="match status" value="1"/>
</dbReference>
<dbReference type="CDD" id="cd00038">
    <property type="entry name" value="CAP_ED"/>
    <property type="match status" value="1"/>
</dbReference>
<evidence type="ECO:0000259" key="4">
    <source>
        <dbReference type="PROSITE" id="PS50042"/>
    </source>
</evidence>
<evidence type="ECO:0000259" key="5">
    <source>
        <dbReference type="PROSITE" id="PS51063"/>
    </source>
</evidence>
<evidence type="ECO:0000256" key="2">
    <source>
        <dbReference type="ARBA" id="ARBA00023125"/>
    </source>
</evidence>
<keyword evidence="2" id="KW-0238">DNA-binding</keyword>
<dbReference type="Gene3D" id="1.10.10.10">
    <property type="entry name" value="Winged helix-like DNA-binding domain superfamily/Winged helix DNA-binding domain"/>
    <property type="match status" value="1"/>
</dbReference>
<evidence type="ECO:0000256" key="3">
    <source>
        <dbReference type="ARBA" id="ARBA00023163"/>
    </source>
</evidence>